<comment type="caution">
    <text evidence="3">The sequence shown here is derived from an EMBL/GenBank/DDBJ whole genome shotgun (WGS) entry which is preliminary data.</text>
</comment>
<feature type="region of interest" description="Disordered" evidence="2">
    <location>
        <begin position="606"/>
        <end position="647"/>
    </location>
</feature>
<feature type="compositionally biased region" description="Low complexity" evidence="2">
    <location>
        <begin position="124"/>
        <end position="138"/>
    </location>
</feature>
<dbReference type="PANTHER" id="PTHR31071">
    <property type="entry name" value="GB|AAF24581.1"/>
    <property type="match status" value="1"/>
</dbReference>
<reference evidence="3 4" key="1">
    <citation type="submission" date="2023-12" db="EMBL/GenBank/DDBJ databases">
        <title>A high-quality genome assembly for Dillenia turbinata (Dilleniales).</title>
        <authorList>
            <person name="Chanderbali A."/>
        </authorList>
    </citation>
    <scope>NUCLEOTIDE SEQUENCE [LARGE SCALE GENOMIC DNA]</scope>
    <source>
        <strain evidence="3">LSX21</strain>
        <tissue evidence="3">Leaf</tissue>
    </source>
</reference>
<keyword evidence="1" id="KW-0175">Coiled coil</keyword>
<evidence type="ECO:0000256" key="1">
    <source>
        <dbReference type="SAM" id="Coils"/>
    </source>
</evidence>
<proteinExistence type="predicted"/>
<feature type="compositionally biased region" description="Acidic residues" evidence="2">
    <location>
        <begin position="453"/>
        <end position="472"/>
    </location>
</feature>
<feature type="region of interest" description="Disordered" evidence="2">
    <location>
        <begin position="512"/>
        <end position="534"/>
    </location>
</feature>
<evidence type="ECO:0000313" key="3">
    <source>
        <dbReference type="EMBL" id="KAK6944080.1"/>
    </source>
</evidence>
<feature type="region of interest" description="Disordered" evidence="2">
    <location>
        <begin position="1"/>
        <end position="24"/>
    </location>
</feature>
<feature type="region of interest" description="Disordered" evidence="2">
    <location>
        <begin position="451"/>
        <end position="476"/>
    </location>
</feature>
<organism evidence="3 4">
    <name type="scientific">Dillenia turbinata</name>
    <dbReference type="NCBI Taxonomy" id="194707"/>
    <lineage>
        <taxon>Eukaryota</taxon>
        <taxon>Viridiplantae</taxon>
        <taxon>Streptophyta</taxon>
        <taxon>Embryophyta</taxon>
        <taxon>Tracheophyta</taxon>
        <taxon>Spermatophyta</taxon>
        <taxon>Magnoliopsida</taxon>
        <taxon>eudicotyledons</taxon>
        <taxon>Gunneridae</taxon>
        <taxon>Pentapetalae</taxon>
        <taxon>Dilleniales</taxon>
        <taxon>Dilleniaceae</taxon>
        <taxon>Dillenia</taxon>
    </lineage>
</organism>
<protein>
    <submittedName>
        <fullName evidence="3">Uncharacterized protein</fullName>
    </submittedName>
</protein>
<dbReference type="Proteomes" id="UP001370490">
    <property type="component" value="Unassembled WGS sequence"/>
</dbReference>
<dbReference type="AlphaFoldDB" id="A0AAN8W2D1"/>
<sequence>MEALINGSCKIRKRGSTSPSSSTSSAVHYYRLKKSILVGKRRGLGSRSITPVPKWNLMMNSWSPQSPECSERGGKGKIATTPMPVSARKLAATLWEMNEMPSPKMEMREKGNGKERNGNRSVRSGSLPPHLSDPSHSPVSERMDRSGTGSRHRRTPSVFQRPRLADSSVGVLDSISNCNLMEVETRSRAQTPRGSIVGARISLKDVSNALTTSKELLKIINRIWGHEDRHSSIMSLISALHAELERARLQVNHLIREQRSERNEINYLIKCFAEEKEQWESKEREAVEAAVDSIAGELEIEKKLKRRFESLNKKLGKELAETKEALSKAVKELESEKRSREVMEKVCEKLSNDMGFDKAQEDVEAHEEVEKEGEMLQNSNFSPSDRSLMKISDAKYQLEEKVGTADSPRTEIQAIVKPRISKDRTYNSLKCENSGDLAAYLSKILVNSLRDETQEDDGEVEDEVHSEEDSDESELHSIELNVENKRRSYDRNYSSVAAHDLIRLPINEEIKGRKSSAGRAPRGSTSLQRSVSDSVEWSTQMENFQNSGERFNLDKFSELWKQTRRKDYGDDLQACKSVEALRDHVLSSSRIGSARSMASPYCQWGEPWPSRDPCNLVQPRPSSVQESNLKTKALESRSEGQNARKLK</sequence>
<accession>A0AAN8W2D1</accession>
<feature type="region of interest" description="Disordered" evidence="2">
    <location>
        <begin position="98"/>
        <end position="162"/>
    </location>
</feature>
<feature type="compositionally biased region" description="Polar residues" evidence="2">
    <location>
        <begin position="620"/>
        <end position="630"/>
    </location>
</feature>
<dbReference type="InterPro" id="IPR043424">
    <property type="entry name" value="BLT-like"/>
</dbReference>
<feature type="compositionally biased region" description="Polar residues" evidence="2">
    <location>
        <begin position="523"/>
        <end position="534"/>
    </location>
</feature>
<dbReference type="PANTHER" id="PTHR31071:SF7">
    <property type="entry name" value="OS04G0382800 PROTEIN"/>
    <property type="match status" value="1"/>
</dbReference>
<feature type="coiled-coil region" evidence="1">
    <location>
        <begin position="305"/>
        <end position="353"/>
    </location>
</feature>
<evidence type="ECO:0000313" key="4">
    <source>
        <dbReference type="Proteomes" id="UP001370490"/>
    </source>
</evidence>
<name>A0AAN8W2D1_9MAGN</name>
<gene>
    <name evidence="3" type="ORF">RJ641_025182</name>
</gene>
<feature type="compositionally biased region" description="Basic and acidic residues" evidence="2">
    <location>
        <begin position="105"/>
        <end position="118"/>
    </location>
</feature>
<keyword evidence="4" id="KW-1185">Reference proteome</keyword>
<evidence type="ECO:0000256" key="2">
    <source>
        <dbReference type="SAM" id="MobiDB-lite"/>
    </source>
</evidence>
<feature type="coiled-coil region" evidence="1">
    <location>
        <begin position="237"/>
        <end position="264"/>
    </location>
</feature>
<dbReference type="EMBL" id="JBAMMX010000003">
    <property type="protein sequence ID" value="KAK6944080.1"/>
    <property type="molecule type" value="Genomic_DNA"/>
</dbReference>